<evidence type="ECO:0000256" key="1">
    <source>
        <dbReference type="SAM" id="MobiDB-lite"/>
    </source>
</evidence>
<organism evidence="2 3">
    <name type="scientific">Halocaridina rubra</name>
    <name type="common">Hawaiian red shrimp</name>
    <dbReference type="NCBI Taxonomy" id="373956"/>
    <lineage>
        <taxon>Eukaryota</taxon>
        <taxon>Metazoa</taxon>
        <taxon>Ecdysozoa</taxon>
        <taxon>Arthropoda</taxon>
        <taxon>Crustacea</taxon>
        <taxon>Multicrustacea</taxon>
        <taxon>Malacostraca</taxon>
        <taxon>Eumalacostraca</taxon>
        <taxon>Eucarida</taxon>
        <taxon>Decapoda</taxon>
        <taxon>Pleocyemata</taxon>
        <taxon>Caridea</taxon>
        <taxon>Atyoidea</taxon>
        <taxon>Atyidae</taxon>
        <taxon>Halocaridina</taxon>
    </lineage>
</organism>
<proteinExistence type="predicted"/>
<accession>A0AAN8XS19</accession>
<evidence type="ECO:0000313" key="3">
    <source>
        <dbReference type="Proteomes" id="UP001381693"/>
    </source>
</evidence>
<gene>
    <name evidence="2" type="ORF">SK128_005948</name>
</gene>
<dbReference type="AlphaFoldDB" id="A0AAN8XS19"/>
<sequence length="80" mass="8413">MSMARQVSDPPCLRHLEDHLVLAAIVTIDKRWISPPATGGGSHIDSVTVPSPEKGKGMGHNTLSQNKAASSIGTIKSDPI</sequence>
<feature type="compositionally biased region" description="Polar residues" evidence="1">
    <location>
        <begin position="61"/>
        <end position="74"/>
    </location>
</feature>
<dbReference type="Proteomes" id="UP001381693">
    <property type="component" value="Unassembled WGS sequence"/>
</dbReference>
<feature type="region of interest" description="Disordered" evidence="1">
    <location>
        <begin position="35"/>
        <end position="80"/>
    </location>
</feature>
<reference evidence="2 3" key="1">
    <citation type="submission" date="2023-11" db="EMBL/GenBank/DDBJ databases">
        <title>Halocaridina rubra genome assembly.</title>
        <authorList>
            <person name="Smith C."/>
        </authorList>
    </citation>
    <scope>NUCLEOTIDE SEQUENCE [LARGE SCALE GENOMIC DNA]</scope>
    <source>
        <strain evidence="2">EP-1</strain>
        <tissue evidence="2">Whole</tissue>
    </source>
</reference>
<protein>
    <submittedName>
        <fullName evidence="2">Uncharacterized protein</fullName>
    </submittedName>
</protein>
<keyword evidence="3" id="KW-1185">Reference proteome</keyword>
<name>A0AAN8XS19_HALRR</name>
<dbReference type="EMBL" id="JAXCGZ010003790">
    <property type="protein sequence ID" value="KAK7083195.1"/>
    <property type="molecule type" value="Genomic_DNA"/>
</dbReference>
<evidence type="ECO:0000313" key="2">
    <source>
        <dbReference type="EMBL" id="KAK7083195.1"/>
    </source>
</evidence>
<comment type="caution">
    <text evidence="2">The sequence shown here is derived from an EMBL/GenBank/DDBJ whole genome shotgun (WGS) entry which is preliminary data.</text>
</comment>